<dbReference type="EMBL" id="JACXWD010000035">
    <property type="protein sequence ID" value="MBD3868550.1"/>
    <property type="molecule type" value="Genomic_DNA"/>
</dbReference>
<sequence>MAILTVLALASCNGTVPEKEVVLLPLELFTWTGDQPISFSPPPADWNRSRYQNGGTEGVDFVLAGSGGEQILIAERFFLGNRDRCIAIRELQDSLGDFNPRSFSEALQKGKRYKESAPSVQDEKITPLINDTLNRARDHYRAGDMALVQVELDRALEHSAEIRYTLVETVDEVLFTAKGNSVYPKIQVDAPVDDELAGEPAVRVNFTFDSYRVPFIGRRIYTINNNRMFEIGFQGTEANLPLFEAVLESITFPAGPCEH</sequence>
<evidence type="ECO:0000313" key="2">
    <source>
        <dbReference type="Proteomes" id="UP000648239"/>
    </source>
</evidence>
<accession>A0A8J7C1W8</accession>
<evidence type="ECO:0000313" key="1">
    <source>
        <dbReference type="EMBL" id="MBD3868550.1"/>
    </source>
</evidence>
<gene>
    <name evidence="1" type="ORF">IFK94_10545</name>
</gene>
<reference evidence="1 2" key="1">
    <citation type="submission" date="2020-08" db="EMBL/GenBank/DDBJ databases">
        <title>Acidobacteriota in marine sediments use diverse sulfur dissimilation pathways.</title>
        <authorList>
            <person name="Wasmund K."/>
        </authorList>
    </citation>
    <scope>NUCLEOTIDE SEQUENCE [LARGE SCALE GENOMIC DNA]</scope>
    <source>
        <strain evidence="1">MAG AM4</strain>
    </source>
</reference>
<protein>
    <submittedName>
        <fullName evidence="1">Uncharacterized protein</fullName>
    </submittedName>
</protein>
<proteinExistence type="predicted"/>
<organism evidence="1 2">
    <name type="scientific">Candidatus Polarisedimenticola svalbardensis</name>
    <dbReference type="NCBI Taxonomy" id="2886004"/>
    <lineage>
        <taxon>Bacteria</taxon>
        <taxon>Pseudomonadati</taxon>
        <taxon>Acidobacteriota</taxon>
        <taxon>Candidatus Polarisedimenticolia</taxon>
        <taxon>Candidatus Polarisedimenticolales</taxon>
        <taxon>Candidatus Polarisedimenticolaceae</taxon>
        <taxon>Candidatus Polarisedimenticola</taxon>
    </lineage>
</organism>
<comment type="caution">
    <text evidence="1">The sequence shown here is derived from an EMBL/GenBank/DDBJ whole genome shotgun (WGS) entry which is preliminary data.</text>
</comment>
<name>A0A8J7C1W8_9BACT</name>
<dbReference type="AlphaFoldDB" id="A0A8J7C1W8"/>
<dbReference type="Proteomes" id="UP000648239">
    <property type="component" value="Unassembled WGS sequence"/>
</dbReference>